<accession>A0AAJ8C0D0</accession>
<evidence type="ECO:0000313" key="2">
    <source>
        <dbReference type="RefSeq" id="XP_059606629.1"/>
    </source>
</evidence>
<evidence type="ECO:0000256" key="1">
    <source>
        <dbReference type="SAM" id="MobiDB-lite"/>
    </source>
</evidence>
<reference evidence="2" key="2">
    <citation type="submission" date="2025-08" db="UniProtKB">
        <authorList>
            <consortium name="RefSeq"/>
        </authorList>
    </citation>
    <scope>IDENTIFICATION</scope>
</reference>
<reference evidence="2" key="1">
    <citation type="submission" date="2025-02" db="EMBL/GenBank/DDBJ databases">
        <authorList>
            <consortium name="NCBI Genome Project"/>
        </authorList>
    </citation>
    <scope>NUCLEOTIDE SEQUENCE</scope>
</reference>
<protein>
    <submittedName>
        <fullName evidence="2">Uncharacterized protein</fullName>
    </submittedName>
</protein>
<proteinExistence type="predicted"/>
<sequence length="148" mass="16117">MLTEPKTSRVGIGRAGETLFVRNVTLLNWPYWSSNQSPIEDNRMVPDWSLVAIRGTCAIDAIPLAVLAWVRQDVTFLACNPGGASRHEGRNGEKWARNEEGKEKKGSLPCALGKCCPPYPGAPKHSSSGRQNSSPPSAISHHIYLHSA</sequence>
<dbReference type="AlphaFoldDB" id="A0AAJ8C0D0"/>
<feature type="region of interest" description="Disordered" evidence="1">
    <location>
        <begin position="81"/>
        <end position="107"/>
    </location>
</feature>
<feature type="compositionally biased region" description="Basic and acidic residues" evidence="1">
    <location>
        <begin position="85"/>
        <end position="106"/>
    </location>
</feature>
<dbReference type="KEGG" id="ang:An16g01060"/>
<dbReference type="VEuPathDB" id="FungiDB:An16g01060"/>
<gene>
    <name evidence="2" type="ORF">An16g01060</name>
</gene>
<feature type="compositionally biased region" description="Low complexity" evidence="1">
    <location>
        <begin position="126"/>
        <end position="137"/>
    </location>
</feature>
<feature type="region of interest" description="Disordered" evidence="1">
    <location>
        <begin position="121"/>
        <end position="141"/>
    </location>
</feature>
<dbReference type="GeneID" id="84593318"/>
<organism evidence="2">
    <name type="scientific">Aspergillus niger</name>
    <dbReference type="NCBI Taxonomy" id="5061"/>
    <lineage>
        <taxon>Eukaryota</taxon>
        <taxon>Fungi</taxon>
        <taxon>Dikarya</taxon>
        <taxon>Ascomycota</taxon>
        <taxon>Pezizomycotina</taxon>
        <taxon>Eurotiomycetes</taxon>
        <taxon>Eurotiomycetidae</taxon>
        <taxon>Eurotiales</taxon>
        <taxon>Aspergillaceae</taxon>
        <taxon>Aspergillus</taxon>
        <taxon>Aspergillus subgen. Circumdati</taxon>
    </lineage>
</organism>
<dbReference type="RefSeq" id="XP_059606629.1">
    <property type="nucleotide sequence ID" value="XM_059744902.1"/>
</dbReference>
<name>A0AAJ8C0D0_ASPNG</name>